<proteinExistence type="predicted"/>
<name>A0ABQ2IHB3_9MICO</name>
<sequence>MTPRTLYRRIALAEVVTWALLLLGMVLKYVTKTTDLGVRVFGLAHGVVFIAFCLVTVLLWVNQRWTVREGVLGLLSAVPPFLTVWWERRLERRGRLDGDWRLGRLDGDWRLGRDGEAPANPAERVVATLLARPMMAVGVGIVAVLALTGVALLVGPPVGKQG</sequence>
<feature type="domain" description="DUF3817" evidence="7">
    <location>
        <begin position="6"/>
        <end position="92"/>
    </location>
</feature>
<evidence type="ECO:0000256" key="3">
    <source>
        <dbReference type="ARBA" id="ARBA00022692"/>
    </source>
</evidence>
<reference evidence="9" key="1">
    <citation type="journal article" date="2019" name="Int. J. Syst. Evol. Microbiol.">
        <title>The Global Catalogue of Microorganisms (GCM) 10K type strain sequencing project: providing services to taxonomists for standard genome sequencing and annotation.</title>
        <authorList>
            <consortium name="The Broad Institute Genomics Platform"/>
            <consortium name="The Broad Institute Genome Sequencing Center for Infectious Disease"/>
            <person name="Wu L."/>
            <person name="Ma J."/>
        </authorList>
    </citation>
    <scope>NUCLEOTIDE SEQUENCE [LARGE SCALE GENOMIC DNA]</scope>
    <source>
        <strain evidence="9">JCM 1365</strain>
    </source>
</reference>
<evidence type="ECO:0000256" key="6">
    <source>
        <dbReference type="SAM" id="Phobius"/>
    </source>
</evidence>
<dbReference type="Pfam" id="PF12823">
    <property type="entry name" value="DUF3817"/>
    <property type="match status" value="1"/>
</dbReference>
<feature type="transmembrane region" description="Helical" evidence="6">
    <location>
        <begin position="39"/>
        <end position="61"/>
    </location>
</feature>
<dbReference type="EMBL" id="BMNZ01000014">
    <property type="protein sequence ID" value="GGN10331.1"/>
    <property type="molecule type" value="Genomic_DNA"/>
</dbReference>
<evidence type="ECO:0000256" key="2">
    <source>
        <dbReference type="ARBA" id="ARBA00022475"/>
    </source>
</evidence>
<keyword evidence="5 6" id="KW-0472">Membrane</keyword>
<evidence type="ECO:0000256" key="5">
    <source>
        <dbReference type="ARBA" id="ARBA00023136"/>
    </source>
</evidence>
<keyword evidence="9" id="KW-1185">Reference proteome</keyword>
<evidence type="ECO:0000313" key="9">
    <source>
        <dbReference type="Proteomes" id="UP000623461"/>
    </source>
</evidence>
<evidence type="ECO:0000256" key="1">
    <source>
        <dbReference type="ARBA" id="ARBA00004651"/>
    </source>
</evidence>
<accession>A0ABQ2IHB3</accession>
<keyword evidence="4 6" id="KW-1133">Transmembrane helix</keyword>
<dbReference type="NCBIfam" id="TIGR03954">
    <property type="entry name" value="integ_memb_HG"/>
    <property type="match status" value="1"/>
</dbReference>
<evidence type="ECO:0000259" key="7">
    <source>
        <dbReference type="Pfam" id="PF12823"/>
    </source>
</evidence>
<dbReference type="PANTHER" id="PTHR40077">
    <property type="entry name" value="MEMBRANE PROTEIN-RELATED"/>
    <property type="match status" value="1"/>
</dbReference>
<feature type="transmembrane region" description="Helical" evidence="6">
    <location>
        <begin position="6"/>
        <end position="27"/>
    </location>
</feature>
<keyword evidence="3 6" id="KW-0812">Transmembrane</keyword>
<keyword evidence="2" id="KW-1003">Cell membrane</keyword>
<comment type="subcellular location">
    <subcellularLocation>
        <location evidence="1">Cell membrane</location>
        <topology evidence="1">Multi-pass membrane protein</topology>
    </subcellularLocation>
</comment>
<feature type="transmembrane region" description="Helical" evidence="6">
    <location>
        <begin position="134"/>
        <end position="154"/>
    </location>
</feature>
<evidence type="ECO:0000313" key="8">
    <source>
        <dbReference type="EMBL" id="GGN10331.1"/>
    </source>
</evidence>
<protein>
    <submittedName>
        <fullName evidence="8">Membrane protein</fullName>
    </submittedName>
</protein>
<dbReference type="RefSeq" id="WP_030203700.1">
    <property type="nucleotide sequence ID" value="NZ_BMNZ01000014.1"/>
</dbReference>
<gene>
    <name evidence="8" type="ORF">GCM10009721_42940</name>
</gene>
<evidence type="ECO:0000256" key="4">
    <source>
        <dbReference type="ARBA" id="ARBA00022989"/>
    </source>
</evidence>
<dbReference type="InterPro" id="IPR023845">
    <property type="entry name" value="DUF3817_TM"/>
</dbReference>
<dbReference type="Proteomes" id="UP000623461">
    <property type="component" value="Unassembled WGS sequence"/>
</dbReference>
<dbReference type="PANTHER" id="PTHR40077:SF1">
    <property type="entry name" value="MEMBRANE PROTEIN"/>
    <property type="match status" value="1"/>
</dbReference>
<organism evidence="8 9">
    <name type="scientific">Terrabacter tumescens</name>
    <dbReference type="NCBI Taxonomy" id="60443"/>
    <lineage>
        <taxon>Bacteria</taxon>
        <taxon>Bacillati</taxon>
        <taxon>Actinomycetota</taxon>
        <taxon>Actinomycetes</taxon>
        <taxon>Micrococcales</taxon>
        <taxon>Intrasporangiaceae</taxon>
        <taxon>Terrabacter</taxon>
    </lineage>
</organism>
<comment type="caution">
    <text evidence="8">The sequence shown here is derived from an EMBL/GenBank/DDBJ whole genome shotgun (WGS) entry which is preliminary data.</text>
</comment>